<keyword evidence="3" id="KW-0675">Receptor</keyword>
<dbReference type="PANTHER" id="PTHR45631:SF21">
    <property type="entry name" value="PROTEIN KINASE DOMAIN-CONTAINING PROTEIN"/>
    <property type="match status" value="1"/>
</dbReference>
<keyword evidence="4" id="KW-1185">Reference proteome</keyword>
<keyword evidence="3" id="KW-0418">Kinase</keyword>
<feature type="domain" description="Malectin-like" evidence="2">
    <location>
        <begin position="9"/>
        <end position="225"/>
    </location>
</feature>
<dbReference type="OrthoDB" id="1882297at2759"/>
<name>A0A8K0IX70_COCNU</name>
<evidence type="ECO:0000259" key="2">
    <source>
        <dbReference type="Pfam" id="PF12819"/>
    </source>
</evidence>
<evidence type="ECO:0000256" key="1">
    <source>
        <dbReference type="ARBA" id="ARBA00004167"/>
    </source>
</evidence>
<evidence type="ECO:0000313" key="4">
    <source>
        <dbReference type="Proteomes" id="UP000797356"/>
    </source>
</evidence>
<dbReference type="Proteomes" id="UP000797356">
    <property type="component" value="Chromosome 15"/>
</dbReference>
<accession>A0A8K0IX70</accession>
<reference evidence="3" key="2">
    <citation type="submission" date="2019-07" db="EMBL/GenBank/DDBJ databases">
        <authorList>
            <person name="Yang Y."/>
            <person name="Bocs S."/>
            <person name="Baudouin L."/>
        </authorList>
    </citation>
    <scope>NUCLEOTIDE SEQUENCE</scope>
    <source>
        <tissue evidence="3">Spear leaf of Hainan Tall coconut</tissue>
    </source>
</reference>
<keyword evidence="3" id="KW-0808">Transferase</keyword>
<proteinExistence type="predicted"/>
<dbReference type="EMBL" id="CM017886">
    <property type="protein sequence ID" value="KAG1370063.1"/>
    <property type="molecule type" value="Genomic_DNA"/>
</dbReference>
<dbReference type="Gene3D" id="2.60.120.430">
    <property type="entry name" value="Galactose-binding lectin"/>
    <property type="match status" value="1"/>
</dbReference>
<dbReference type="GO" id="GO:0016301">
    <property type="term" value="F:kinase activity"/>
    <property type="evidence" value="ECO:0007669"/>
    <property type="project" value="UniProtKB-KW"/>
</dbReference>
<reference evidence="3" key="1">
    <citation type="journal article" date="2017" name="Gigascience">
        <title>The genome draft of coconut (Cocos nucifera).</title>
        <authorList>
            <person name="Xiao Y."/>
            <person name="Xu P."/>
            <person name="Fan H."/>
            <person name="Baudouin L."/>
            <person name="Xia W."/>
            <person name="Bocs S."/>
            <person name="Xu J."/>
            <person name="Li Q."/>
            <person name="Guo A."/>
            <person name="Zhou L."/>
            <person name="Li J."/>
            <person name="Wu Y."/>
            <person name="Ma Z."/>
            <person name="Armero A."/>
            <person name="Issali A.E."/>
            <person name="Liu N."/>
            <person name="Peng M."/>
            <person name="Yang Y."/>
        </authorList>
    </citation>
    <scope>NUCLEOTIDE SEQUENCE</scope>
    <source>
        <tissue evidence="3">Spear leaf of Hainan Tall coconut</tissue>
    </source>
</reference>
<gene>
    <name evidence="3" type="ORF">COCNU_15G004290</name>
</gene>
<dbReference type="AlphaFoldDB" id="A0A8K0IX70"/>
<dbReference type="PANTHER" id="PTHR45631">
    <property type="entry name" value="OS07G0107800 PROTEIN-RELATED"/>
    <property type="match status" value="1"/>
</dbReference>
<organism evidence="3 4">
    <name type="scientific">Cocos nucifera</name>
    <name type="common">Coconut palm</name>
    <dbReference type="NCBI Taxonomy" id="13894"/>
    <lineage>
        <taxon>Eukaryota</taxon>
        <taxon>Viridiplantae</taxon>
        <taxon>Streptophyta</taxon>
        <taxon>Embryophyta</taxon>
        <taxon>Tracheophyta</taxon>
        <taxon>Spermatophyta</taxon>
        <taxon>Magnoliopsida</taxon>
        <taxon>Liliopsida</taxon>
        <taxon>Arecaceae</taxon>
        <taxon>Arecoideae</taxon>
        <taxon>Cocoseae</taxon>
        <taxon>Attaleinae</taxon>
        <taxon>Cocos</taxon>
    </lineage>
</organism>
<dbReference type="Pfam" id="PF12819">
    <property type="entry name" value="Malectin_like"/>
    <property type="match status" value="1"/>
</dbReference>
<dbReference type="GO" id="GO:0016020">
    <property type="term" value="C:membrane"/>
    <property type="evidence" value="ECO:0007669"/>
    <property type="project" value="UniProtKB-SubCell"/>
</dbReference>
<protein>
    <submittedName>
        <fullName evidence="3">Putative LRR receptor-like serine/threonine-protein kinase</fullName>
    </submittedName>
</protein>
<sequence>MGTATVAFVNLSRLDPWVVEFVWKVMKESLSFCLLPTDGGGFPVISSLEVRPLPDGAYGTNLDEFANKLLKKRFRINCGYSGNGSLRYPLDYYDRVWDVDQNFSPSHLTAGFQIPIPLNFSGIRESPPASILQTARILARRNVLSYNFPLDKLGDYYVLLYFAGIMPVSSSFDVLINDNVVSPDYSVKHAEAGSIFFSAESVDYLNITFRNVSFYPQVNAIEIYEILDIPLECTGTTVSALQVIQQSTGFNFGWEDDPCSPTQWKHVGCDGSLVTSLNLSFNKLTSFGSDFDTLINLQIL</sequence>
<evidence type="ECO:0000313" key="3">
    <source>
        <dbReference type="EMBL" id="KAG1370063.1"/>
    </source>
</evidence>
<dbReference type="InterPro" id="IPR024788">
    <property type="entry name" value="Malectin-like_Carb-bd_dom"/>
</dbReference>
<comment type="subcellular location">
    <subcellularLocation>
        <location evidence="1">Membrane</location>
        <topology evidence="1">Single-pass membrane protein</topology>
    </subcellularLocation>
</comment>
<comment type="caution">
    <text evidence="3">The sequence shown here is derived from an EMBL/GenBank/DDBJ whole genome shotgun (WGS) entry which is preliminary data.</text>
</comment>